<organism evidence="2 3">
    <name type="scientific">Kitasatospora indigofera</name>
    <dbReference type="NCBI Taxonomy" id="67307"/>
    <lineage>
        <taxon>Bacteria</taxon>
        <taxon>Bacillati</taxon>
        <taxon>Actinomycetota</taxon>
        <taxon>Actinomycetes</taxon>
        <taxon>Kitasatosporales</taxon>
        <taxon>Streptomycetaceae</taxon>
        <taxon>Kitasatospora</taxon>
    </lineage>
</organism>
<sequence length="321" mass="31330">MRAKQPTHPQAPATACRDGGRPGRGWLPRPRAVAAGGALLVQLWGVGLGAGCAGATTVTPGPAPTGAHRSTGPASVQVPAQRRPPTAPDRPADQGASPAPGPAPERGGGAATPGDRSGEGHSGDPVGQLTDGVPALEDQAAPVDRLLQERIRAGDLPLPGQGKAVPDAFAIAAVLLPAASPEPRAEDEPRASRDAPAEVVEDGTAPADESGAAAGEEAGAEPTPTRPGSPPAGTKAVPAAERRPASAQEPGAGPPPGQARPRPAGDADPARDPDGGPDSVAGSPVGAGSAGTSAAVLVPITAGLLLTGAAMYKHRGLPKGH</sequence>
<feature type="region of interest" description="Disordered" evidence="1">
    <location>
        <begin position="59"/>
        <end position="132"/>
    </location>
</feature>
<gene>
    <name evidence="2" type="ORF">GCM10018781_31210</name>
</gene>
<protein>
    <submittedName>
        <fullName evidence="2">Uncharacterized protein</fullName>
    </submittedName>
</protein>
<dbReference type="GeneID" id="95353564"/>
<dbReference type="Proteomes" id="UP000617734">
    <property type="component" value="Unassembled WGS sequence"/>
</dbReference>
<feature type="compositionally biased region" description="Basic and acidic residues" evidence="1">
    <location>
        <begin position="183"/>
        <end position="196"/>
    </location>
</feature>
<evidence type="ECO:0000313" key="2">
    <source>
        <dbReference type="EMBL" id="GHH70825.1"/>
    </source>
</evidence>
<feature type="compositionally biased region" description="Low complexity" evidence="1">
    <location>
        <begin position="276"/>
        <end position="290"/>
    </location>
</feature>
<keyword evidence="3" id="KW-1185">Reference proteome</keyword>
<evidence type="ECO:0000256" key="1">
    <source>
        <dbReference type="SAM" id="MobiDB-lite"/>
    </source>
</evidence>
<dbReference type="RefSeq" id="WP_190211423.1">
    <property type="nucleotide sequence ID" value="NZ_BNBO01000014.1"/>
</dbReference>
<comment type="caution">
    <text evidence="2">The sequence shown here is derived from an EMBL/GenBank/DDBJ whole genome shotgun (WGS) entry which is preliminary data.</text>
</comment>
<feature type="compositionally biased region" description="Basic and acidic residues" evidence="1">
    <location>
        <begin position="263"/>
        <end position="274"/>
    </location>
</feature>
<feature type="compositionally biased region" description="Low complexity" evidence="1">
    <location>
        <begin position="203"/>
        <end position="223"/>
    </location>
</feature>
<proteinExistence type="predicted"/>
<reference evidence="2" key="1">
    <citation type="journal article" date="2014" name="Int. J. Syst. Evol. Microbiol.">
        <title>Complete genome sequence of Corynebacterium casei LMG S-19264T (=DSM 44701T), isolated from a smear-ripened cheese.</title>
        <authorList>
            <consortium name="US DOE Joint Genome Institute (JGI-PGF)"/>
            <person name="Walter F."/>
            <person name="Albersmeier A."/>
            <person name="Kalinowski J."/>
            <person name="Ruckert C."/>
        </authorList>
    </citation>
    <scope>NUCLEOTIDE SEQUENCE</scope>
    <source>
        <strain evidence="2">JCM 4646</strain>
    </source>
</reference>
<dbReference type="EMBL" id="BNBO01000014">
    <property type="protein sequence ID" value="GHH70825.1"/>
    <property type="molecule type" value="Genomic_DNA"/>
</dbReference>
<feature type="region of interest" description="Disordered" evidence="1">
    <location>
        <begin position="1"/>
        <end position="28"/>
    </location>
</feature>
<reference evidence="2" key="2">
    <citation type="submission" date="2020-09" db="EMBL/GenBank/DDBJ databases">
        <authorList>
            <person name="Sun Q."/>
            <person name="Ohkuma M."/>
        </authorList>
    </citation>
    <scope>NUCLEOTIDE SEQUENCE</scope>
    <source>
        <strain evidence="2">JCM 4646</strain>
    </source>
</reference>
<evidence type="ECO:0000313" key="3">
    <source>
        <dbReference type="Proteomes" id="UP000617734"/>
    </source>
</evidence>
<dbReference type="AlphaFoldDB" id="A0A919KRS7"/>
<feature type="region of interest" description="Disordered" evidence="1">
    <location>
        <begin position="180"/>
        <end position="290"/>
    </location>
</feature>
<accession>A0A919KRS7</accession>
<name>A0A919KRS7_9ACTN</name>